<sequence length="331" mass="37492">MFETITNQTSNNNSHETKKKQKVTIHLTGFGPFAGVKENPTTLIIETLKNENFALSSPITNNDYEINPIHYSIIETSMKAVQQYFEEMKCNSGGGDDDSKYPSIDIFIHFGVSGNSIMYELEERAKNEKTFRARDEQGEQPLNEPINEDLPIDSFLHCNLTTHLNSIIESVNLKLHENSLHPPLSQLVLESARYKLRRINMTGTLGGVKSTKNALSSNPNEDFIQKQLEELRTDLQESLSLITNAGAFCKASQDAGLFICNYCYYHSLQYSTCGDVSRNGLDYNNKKDEMQKKSQRKCYSLFVHVPPHDVIPVKVQVEFVKTLLQVIVESL</sequence>
<reference evidence="6 7" key="1">
    <citation type="journal article" date="2019" name="Sci. Rep.">
        <title>Nanopore sequencing improves the draft genome of the human pathogenic amoeba Naegleria fowleri.</title>
        <authorList>
            <person name="Liechti N."/>
            <person name="Schurch N."/>
            <person name="Bruggmann R."/>
            <person name="Wittwer M."/>
        </authorList>
    </citation>
    <scope>NUCLEOTIDE SEQUENCE [LARGE SCALE GENOMIC DNA]</scope>
    <source>
        <strain evidence="6 7">ATCC 30894</strain>
    </source>
</reference>
<evidence type="ECO:0000256" key="1">
    <source>
        <dbReference type="ARBA" id="ARBA00006641"/>
    </source>
</evidence>
<dbReference type="GeneID" id="68107981"/>
<feature type="compositionally biased region" description="Polar residues" evidence="5">
    <location>
        <begin position="1"/>
        <end position="14"/>
    </location>
</feature>
<keyword evidence="2" id="KW-0645">Protease</keyword>
<dbReference type="PANTHER" id="PTHR23402:SF1">
    <property type="entry name" value="PYROGLUTAMYL-PEPTIDASE I"/>
    <property type="match status" value="1"/>
</dbReference>
<dbReference type="Gene3D" id="3.40.630.20">
    <property type="entry name" value="Peptidase C15, pyroglutamyl peptidase I-like"/>
    <property type="match status" value="1"/>
</dbReference>
<evidence type="ECO:0008006" key="8">
    <source>
        <dbReference type="Google" id="ProtNLM"/>
    </source>
</evidence>
<keyword evidence="3" id="KW-0378">Hydrolase</keyword>
<dbReference type="VEuPathDB" id="AmoebaDB:FDP41_000763"/>
<protein>
    <recommendedName>
        <fullName evidence="8">Pyroglutamyl-peptidase I</fullName>
    </recommendedName>
</protein>
<evidence type="ECO:0000313" key="6">
    <source>
        <dbReference type="EMBL" id="KAF0984864.1"/>
    </source>
</evidence>
<evidence type="ECO:0000256" key="3">
    <source>
        <dbReference type="ARBA" id="ARBA00022801"/>
    </source>
</evidence>
<comment type="caution">
    <text evidence="6">The sequence shown here is derived from an EMBL/GenBank/DDBJ whole genome shotgun (WGS) entry which is preliminary data.</text>
</comment>
<dbReference type="Proteomes" id="UP000444721">
    <property type="component" value="Unassembled WGS sequence"/>
</dbReference>
<dbReference type="OrthoDB" id="407146at2759"/>
<dbReference type="EMBL" id="VFQX01000002">
    <property type="protein sequence ID" value="KAF0984864.1"/>
    <property type="molecule type" value="Genomic_DNA"/>
</dbReference>
<organism evidence="6 7">
    <name type="scientific">Naegleria fowleri</name>
    <name type="common">Brain eating amoeba</name>
    <dbReference type="NCBI Taxonomy" id="5763"/>
    <lineage>
        <taxon>Eukaryota</taxon>
        <taxon>Discoba</taxon>
        <taxon>Heterolobosea</taxon>
        <taxon>Tetramitia</taxon>
        <taxon>Eutetramitia</taxon>
        <taxon>Vahlkampfiidae</taxon>
        <taxon>Naegleria</taxon>
    </lineage>
</organism>
<dbReference type="VEuPathDB" id="AmoebaDB:NF0108310"/>
<proteinExistence type="inferred from homology"/>
<accession>A0A6A5CE46</accession>
<evidence type="ECO:0000256" key="2">
    <source>
        <dbReference type="ARBA" id="ARBA00022670"/>
    </source>
</evidence>
<evidence type="ECO:0000256" key="5">
    <source>
        <dbReference type="SAM" id="MobiDB-lite"/>
    </source>
</evidence>
<dbReference type="SUPFAM" id="SSF53182">
    <property type="entry name" value="Pyrrolidone carboxyl peptidase (pyroglutamate aminopeptidase)"/>
    <property type="match status" value="1"/>
</dbReference>
<evidence type="ECO:0000313" key="7">
    <source>
        <dbReference type="Proteomes" id="UP000444721"/>
    </source>
</evidence>
<evidence type="ECO:0000256" key="4">
    <source>
        <dbReference type="ARBA" id="ARBA00022807"/>
    </source>
</evidence>
<keyword evidence="7" id="KW-1185">Reference proteome</keyword>
<dbReference type="OMA" id="ICNYCYY"/>
<dbReference type="GO" id="GO:0008234">
    <property type="term" value="F:cysteine-type peptidase activity"/>
    <property type="evidence" value="ECO:0007669"/>
    <property type="project" value="UniProtKB-KW"/>
</dbReference>
<dbReference type="AlphaFoldDB" id="A0A6A5CE46"/>
<dbReference type="VEuPathDB" id="AmoebaDB:NfTy_031720"/>
<keyword evidence="4" id="KW-0788">Thiol protease</keyword>
<comment type="similarity">
    <text evidence="1">Belongs to the peptidase C15 family.</text>
</comment>
<name>A0A6A5CE46_NAEFO</name>
<dbReference type="PANTHER" id="PTHR23402">
    <property type="entry name" value="PROTEASE FAMILY C15 PYROGLUTAMYL-PEPTIDASE I-RELATED"/>
    <property type="match status" value="1"/>
</dbReference>
<dbReference type="GO" id="GO:0006508">
    <property type="term" value="P:proteolysis"/>
    <property type="evidence" value="ECO:0007669"/>
    <property type="project" value="UniProtKB-KW"/>
</dbReference>
<dbReference type="RefSeq" id="XP_044569577.1">
    <property type="nucleotide sequence ID" value="XM_044711395.1"/>
</dbReference>
<gene>
    <name evidence="6" type="ORF">FDP41_000763</name>
</gene>
<feature type="region of interest" description="Disordered" evidence="5">
    <location>
        <begin position="1"/>
        <end position="20"/>
    </location>
</feature>
<dbReference type="InterPro" id="IPR016125">
    <property type="entry name" value="Peptidase_C15-like"/>
</dbReference>
<dbReference type="InterPro" id="IPR036440">
    <property type="entry name" value="Peptidase_C15-like_sf"/>
</dbReference>